<evidence type="ECO:0000313" key="10">
    <source>
        <dbReference type="RefSeq" id="XP_013417113.1"/>
    </source>
</evidence>
<keyword evidence="2" id="KW-0645">Protease</keyword>
<sequence length="687" mass="77885">MFRGLEISVLFVLLGLTVSAIEIVDREELQKRVIESCPDPPCDVWPEQLLRLPSNDYALLEIHREKVPNSDDRRKKGPVAVKIKYVETFKNIPVFGQNVVLEKVEVKDYDKRSKKVMATGGFRQFVYGTIAEGIEQDLESFIPELTVEEALKIAINNEKQQNTSLIVFEPKRDASLQIYMDEGGKVRLAWYLNYNVENSTEPSRPFYFIDALDGTILKHWESIGFYSMTGVPGGNVKTGQWKYGELRWAGRPLDVFQFSATCFYFNADARVTNCGNSWACSCASGPVATALCATGIVDAINGAYSPLHDSFYFTKAVYDMYRDWFSDFTLPTNYGAMRIRAHYGVNYQNAFWNGMCTTYGDGFTTFYPLAVADVVSHELGHAYTEATSGLIYAGQSGGMNEAFSDIAGEAFKYYLRGHNDWRLGHDIMKNGDALRYMMHPPIAPPSIQCARYYQGQGVHYSSGIYNKAFYILATTPGWTTKIAFGVFARANRLYWVSNSNFNSGSCGVIQAAWDLGHNTQDVADAFAQVGVFCKCPPGFVSRNSWSCYKFVRDVASWAEANEYCRAIGAKLAVIEDTSEENWVENYVTQRQSFFTDTHRVKDYPDFWIAGNDIARDYLWKWAHKGNLGGTTITTFDWLWGQPNNVHRNEHCLALKRGMHPTINTVRYGWNDDDCSLKKFYICEKTCY</sequence>
<keyword evidence="3" id="KW-0479">Metal-binding</keyword>
<evidence type="ECO:0000256" key="1">
    <source>
        <dbReference type="ARBA" id="ARBA00009388"/>
    </source>
</evidence>
<keyword evidence="7" id="KW-0732">Signal</keyword>
<dbReference type="CDD" id="cd09597">
    <property type="entry name" value="M4_TLP"/>
    <property type="match status" value="1"/>
</dbReference>
<keyword evidence="9" id="KW-1185">Reference proteome</keyword>
<gene>
    <name evidence="10" type="primary">LOC106178470</name>
</gene>
<dbReference type="GeneID" id="106178470"/>
<dbReference type="Gene3D" id="1.10.390.10">
    <property type="entry name" value="Neutral Protease Domain 2"/>
    <property type="match status" value="1"/>
</dbReference>
<evidence type="ECO:0000256" key="5">
    <source>
        <dbReference type="ARBA" id="ARBA00022833"/>
    </source>
</evidence>
<evidence type="ECO:0000256" key="3">
    <source>
        <dbReference type="ARBA" id="ARBA00022723"/>
    </source>
</evidence>
<dbReference type="PRINTS" id="PR00730">
    <property type="entry name" value="THERMOLYSIN"/>
</dbReference>
<evidence type="ECO:0000256" key="2">
    <source>
        <dbReference type="ARBA" id="ARBA00022670"/>
    </source>
</evidence>
<dbReference type="InterPro" id="IPR050728">
    <property type="entry name" value="Zinc_Metalloprotease_M4"/>
</dbReference>
<feature type="signal peptide" evidence="7">
    <location>
        <begin position="1"/>
        <end position="20"/>
    </location>
</feature>
<dbReference type="OrthoDB" id="5332336at2759"/>
<dbReference type="SUPFAM" id="SSF56436">
    <property type="entry name" value="C-type lectin-like"/>
    <property type="match status" value="1"/>
</dbReference>
<dbReference type="GO" id="GO:0006508">
    <property type="term" value="P:proteolysis"/>
    <property type="evidence" value="ECO:0007669"/>
    <property type="project" value="UniProtKB-KW"/>
</dbReference>
<dbReference type="Gene3D" id="3.10.170.10">
    <property type="match status" value="1"/>
</dbReference>
<dbReference type="Pfam" id="PF00059">
    <property type="entry name" value="Lectin_C"/>
    <property type="match status" value="1"/>
</dbReference>
<keyword evidence="4" id="KW-0378">Hydrolase</keyword>
<dbReference type="InterPro" id="IPR016186">
    <property type="entry name" value="C-type_lectin-like/link_sf"/>
</dbReference>
<dbReference type="Pfam" id="PF01447">
    <property type="entry name" value="Peptidase_M4"/>
    <property type="match status" value="1"/>
</dbReference>
<accession>A0A1S3K3A7</accession>
<dbReference type="SUPFAM" id="SSF55486">
    <property type="entry name" value="Metalloproteases ('zincins'), catalytic domain"/>
    <property type="match status" value="1"/>
</dbReference>
<dbReference type="GO" id="GO:0046872">
    <property type="term" value="F:metal ion binding"/>
    <property type="evidence" value="ECO:0007669"/>
    <property type="project" value="UniProtKB-KW"/>
</dbReference>
<dbReference type="Gene3D" id="3.10.100.10">
    <property type="entry name" value="Mannose-Binding Protein A, subunit A"/>
    <property type="match status" value="1"/>
</dbReference>
<dbReference type="Gene3D" id="3.10.450.40">
    <property type="match status" value="1"/>
</dbReference>
<dbReference type="KEGG" id="lak:106178470"/>
<dbReference type="CDD" id="cd00037">
    <property type="entry name" value="CLECT"/>
    <property type="match status" value="1"/>
</dbReference>
<dbReference type="InterPro" id="IPR023612">
    <property type="entry name" value="Peptidase_M4"/>
</dbReference>
<evidence type="ECO:0000313" key="9">
    <source>
        <dbReference type="Proteomes" id="UP000085678"/>
    </source>
</evidence>
<evidence type="ECO:0000256" key="7">
    <source>
        <dbReference type="SAM" id="SignalP"/>
    </source>
</evidence>
<proteinExistence type="inferred from homology"/>
<evidence type="ECO:0000259" key="8">
    <source>
        <dbReference type="PROSITE" id="PS50041"/>
    </source>
</evidence>
<evidence type="ECO:0000256" key="4">
    <source>
        <dbReference type="ARBA" id="ARBA00022801"/>
    </source>
</evidence>
<dbReference type="RefSeq" id="XP_013417113.1">
    <property type="nucleotide sequence ID" value="XM_013561659.1"/>
</dbReference>
<comment type="similarity">
    <text evidence="1">Belongs to the peptidase M4 family.</text>
</comment>
<feature type="domain" description="C-type lectin" evidence="8">
    <location>
        <begin position="543"/>
        <end position="683"/>
    </location>
</feature>
<dbReference type="PROSITE" id="PS50041">
    <property type="entry name" value="C_TYPE_LECTIN_2"/>
    <property type="match status" value="1"/>
</dbReference>
<name>A0A1S3K3A7_LINAN</name>
<dbReference type="SMART" id="SM00034">
    <property type="entry name" value="CLECT"/>
    <property type="match status" value="1"/>
</dbReference>
<dbReference type="AlphaFoldDB" id="A0A1S3K3A7"/>
<dbReference type="InterPro" id="IPR016187">
    <property type="entry name" value="CTDL_fold"/>
</dbReference>
<dbReference type="Proteomes" id="UP000085678">
    <property type="component" value="Unplaced"/>
</dbReference>
<dbReference type="Pfam" id="PF02868">
    <property type="entry name" value="Peptidase_M4_C"/>
    <property type="match status" value="1"/>
</dbReference>
<evidence type="ECO:0000256" key="6">
    <source>
        <dbReference type="ARBA" id="ARBA00023049"/>
    </source>
</evidence>
<keyword evidence="5" id="KW-0862">Zinc</keyword>
<dbReference type="InterPro" id="IPR001304">
    <property type="entry name" value="C-type_lectin-like"/>
</dbReference>
<dbReference type="PANTHER" id="PTHR33794">
    <property type="entry name" value="BACILLOLYSIN"/>
    <property type="match status" value="1"/>
</dbReference>
<dbReference type="InterPro" id="IPR027268">
    <property type="entry name" value="Peptidase_M4/M1_CTD_sf"/>
</dbReference>
<dbReference type="InterPro" id="IPR013856">
    <property type="entry name" value="Peptidase_M4_domain"/>
</dbReference>
<feature type="chain" id="PRO_5010200818" evidence="7">
    <location>
        <begin position="21"/>
        <end position="687"/>
    </location>
</feature>
<reference evidence="10" key="1">
    <citation type="submission" date="2025-08" db="UniProtKB">
        <authorList>
            <consortium name="RefSeq"/>
        </authorList>
    </citation>
    <scope>IDENTIFICATION</scope>
    <source>
        <tissue evidence="10">Gonads</tissue>
    </source>
</reference>
<dbReference type="GO" id="GO:0004222">
    <property type="term" value="F:metalloendopeptidase activity"/>
    <property type="evidence" value="ECO:0007669"/>
    <property type="project" value="InterPro"/>
</dbReference>
<dbReference type="InParanoid" id="A0A1S3K3A7"/>
<dbReference type="PANTHER" id="PTHR33794:SF1">
    <property type="entry name" value="BACILLOLYSIN"/>
    <property type="match status" value="1"/>
</dbReference>
<organism evidence="9 10">
    <name type="scientific">Lingula anatina</name>
    <name type="common">Brachiopod</name>
    <name type="synonym">Lingula unguis</name>
    <dbReference type="NCBI Taxonomy" id="7574"/>
    <lineage>
        <taxon>Eukaryota</taxon>
        <taxon>Metazoa</taxon>
        <taxon>Spiralia</taxon>
        <taxon>Lophotrochozoa</taxon>
        <taxon>Brachiopoda</taxon>
        <taxon>Linguliformea</taxon>
        <taxon>Lingulata</taxon>
        <taxon>Lingulida</taxon>
        <taxon>Linguloidea</taxon>
        <taxon>Lingulidae</taxon>
        <taxon>Lingula</taxon>
    </lineage>
</organism>
<keyword evidence="6" id="KW-0482">Metalloprotease</keyword>
<dbReference type="InterPro" id="IPR001570">
    <property type="entry name" value="Peptidase_M4_C_domain"/>
</dbReference>
<protein>
    <submittedName>
        <fullName evidence="10">Uncharacterized protein LOC106178470</fullName>
    </submittedName>
</protein>